<sequence length="226" mass="25579">MIRTRVDHSRTSASPSFRSRYLSKFPLGTKSYIKKHSPLPFEQQMPLNLTRFSCLKEVKIFNPLRNSASSTLQLFLLTLLIATTDPSLRTPRYTAENPLLPNKFPGEKYWVAHSTSSRLNLNPWITSLVNPPKPCPSDSGSHPLGYSRLIKGDPFFLESSLGWSVLGRTSDNSEELPCFCLARLYLVMKKTLTNDKARVATTAPTATEECDLFLEGFEHWVWLQLG</sequence>
<organism evidence="1">
    <name type="scientific">Opuntia streptacantha</name>
    <name type="common">Prickly pear cactus</name>
    <name type="synonym">Opuntia cardona</name>
    <dbReference type="NCBI Taxonomy" id="393608"/>
    <lineage>
        <taxon>Eukaryota</taxon>
        <taxon>Viridiplantae</taxon>
        <taxon>Streptophyta</taxon>
        <taxon>Embryophyta</taxon>
        <taxon>Tracheophyta</taxon>
        <taxon>Spermatophyta</taxon>
        <taxon>Magnoliopsida</taxon>
        <taxon>eudicotyledons</taxon>
        <taxon>Gunneridae</taxon>
        <taxon>Pentapetalae</taxon>
        <taxon>Caryophyllales</taxon>
        <taxon>Cactineae</taxon>
        <taxon>Cactaceae</taxon>
        <taxon>Opuntioideae</taxon>
        <taxon>Opuntia</taxon>
    </lineage>
</organism>
<dbReference type="EMBL" id="GISG01228102">
    <property type="protein sequence ID" value="MBA4665714.1"/>
    <property type="molecule type" value="Transcribed_RNA"/>
</dbReference>
<dbReference type="AlphaFoldDB" id="A0A7C9AE88"/>
<name>A0A7C9AE88_OPUST</name>
<proteinExistence type="predicted"/>
<reference evidence="1" key="1">
    <citation type="journal article" date="2013" name="J. Plant Res.">
        <title>Effect of fungi and light on seed germination of three Opuntia species from semiarid lands of central Mexico.</title>
        <authorList>
            <person name="Delgado-Sanchez P."/>
            <person name="Jimenez-Bremont J.F."/>
            <person name="Guerrero-Gonzalez Mde L."/>
            <person name="Flores J."/>
        </authorList>
    </citation>
    <scope>NUCLEOTIDE SEQUENCE</scope>
    <source>
        <tissue evidence="1">Cladode</tissue>
    </source>
</reference>
<protein>
    <submittedName>
        <fullName evidence="1">Uncharacterized protein</fullName>
    </submittedName>
</protein>
<evidence type="ECO:0000313" key="1">
    <source>
        <dbReference type="EMBL" id="MBA4665714.1"/>
    </source>
</evidence>
<accession>A0A7C9AE88</accession>
<reference evidence="1" key="2">
    <citation type="submission" date="2020-07" db="EMBL/GenBank/DDBJ databases">
        <authorList>
            <person name="Vera ALvarez R."/>
            <person name="Arias-Moreno D.M."/>
            <person name="Jimenez-Jacinto V."/>
            <person name="Jimenez-Bremont J.F."/>
            <person name="Swaminathan K."/>
            <person name="Moose S.P."/>
            <person name="Guerrero-Gonzalez M.L."/>
            <person name="Marino-Ramirez L."/>
            <person name="Landsman D."/>
            <person name="Rodriguez-Kessler M."/>
            <person name="Delgado-Sanchez P."/>
        </authorList>
    </citation>
    <scope>NUCLEOTIDE SEQUENCE</scope>
    <source>
        <tissue evidence="1">Cladode</tissue>
    </source>
</reference>